<dbReference type="Gene3D" id="3.30.420.10">
    <property type="entry name" value="Ribonuclease H-like superfamily/Ribonuclease H"/>
    <property type="match status" value="1"/>
</dbReference>
<dbReference type="SUPFAM" id="SSF53098">
    <property type="entry name" value="Ribonuclease H-like"/>
    <property type="match status" value="1"/>
</dbReference>
<dbReference type="AlphaFoldDB" id="A0A183B376"/>
<dbReference type="OrthoDB" id="10057092at2759"/>
<protein>
    <submittedName>
        <fullName evidence="3">Integrase catalytic domain-containing protein</fullName>
    </submittedName>
</protein>
<gene>
    <name evidence="1" type="ORF">ECPE_LOCUS13661</name>
</gene>
<dbReference type="InterPro" id="IPR012337">
    <property type="entry name" value="RNaseH-like_sf"/>
</dbReference>
<dbReference type="GO" id="GO:0003676">
    <property type="term" value="F:nucleic acid binding"/>
    <property type="evidence" value="ECO:0007669"/>
    <property type="project" value="InterPro"/>
</dbReference>
<dbReference type="EMBL" id="UZAN01055623">
    <property type="protein sequence ID" value="VDP90933.1"/>
    <property type="molecule type" value="Genomic_DNA"/>
</dbReference>
<dbReference type="InterPro" id="IPR036397">
    <property type="entry name" value="RNaseH_sf"/>
</dbReference>
<accession>A0A183B376</accession>
<reference evidence="3" key="1">
    <citation type="submission" date="2016-06" db="UniProtKB">
        <authorList>
            <consortium name="WormBaseParasite"/>
        </authorList>
    </citation>
    <scope>IDENTIFICATION</scope>
</reference>
<dbReference type="Proteomes" id="UP000272942">
    <property type="component" value="Unassembled WGS sequence"/>
</dbReference>
<sequence>MLINFLYSKTDVSEALLVSDRNIGSSWFYLTLRYSVGSQSDSEFALFDLDFYSEYYNWRRAMEIPAIEQLNFHGSSSEIENATETKAWLDSIGYRHLRTVRRHPCSNDQAENLVKTVKSALASANPKSIADLEAFLDNFLLQYRNATHATTKESLARLFKSRYLRSSLRCMDSTGVT</sequence>
<reference evidence="1 2" key="2">
    <citation type="submission" date="2018-11" db="EMBL/GenBank/DDBJ databases">
        <authorList>
            <consortium name="Pathogen Informatics"/>
        </authorList>
    </citation>
    <scope>NUCLEOTIDE SEQUENCE [LARGE SCALE GENOMIC DNA]</scope>
    <source>
        <strain evidence="1 2">Egypt</strain>
    </source>
</reference>
<evidence type="ECO:0000313" key="2">
    <source>
        <dbReference type="Proteomes" id="UP000272942"/>
    </source>
</evidence>
<organism evidence="3">
    <name type="scientific">Echinostoma caproni</name>
    <dbReference type="NCBI Taxonomy" id="27848"/>
    <lineage>
        <taxon>Eukaryota</taxon>
        <taxon>Metazoa</taxon>
        <taxon>Spiralia</taxon>
        <taxon>Lophotrochozoa</taxon>
        <taxon>Platyhelminthes</taxon>
        <taxon>Trematoda</taxon>
        <taxon>Digenea</taxon>
        <taxon>Plagiorchiida</taxon>
        <taxon>Echinostomata</taxon>
        <taxon>Echinostomatoidea</taxon>
        <taxon>Echinostomatidae</taxon>
        <taxon>Echinostoma</taxon>
    </lineage>
</organism>
<proteinExistence type="predicted"/>
<evidence type="ECO:0000313" key="3">
    <source>
        <dbReference type="WBParaSite" id="ECPE_0001370101-mRNA-1"/>
    </source>
</evidence>
<evidence type="ECO:0000313" key="1">
    <source>
        <dbReference type="EMBL" id="VDP90933.1"/>
    </source>
</evidence>
<keyword evidence="2" id="KW-1185">Reference proteome</keyword>
<name>A0A183B376_9TREM</name>
<dbReference type="WBParaSite" id="ECPE_0001370101-mRNA-1">
    <property type="protein sequence ID" value="ECPE_0001370101-mRNA-1"/>
    <property type="gene ID" value="ECPE_0001370101"/>
</dbReference>